<accession>A0A1M5AED9</accession>
<dbReference type="EMBL" id="FQVI01000019">
    <property type="protein sequence ID" value="SHF28262.1"/>
    <property type="molecule type" value="Genomic_DNA"/>
</dbReference>
<sequence length="71" mass="7754">MNRIVIDEELCKGCGFCITYCPKALIHLGSKFNSLGFKYAEPGAEEGVCTACKICALMCPDAAITVYRESR</sequence>
<dbReference type="PANTHER" id="PTHR43122:SF2">
    <property type="entry name" value="FERREDOXIN SUBUNIT OF PYRUVATE:FLAVODOXIN OXIDOREDUCTASE"/>
    <property type="match status" value="1"/>
</dbReference>
<protein>
    <submittedName>
        <fullName evidence="5">2-oxoglutarate ferredoxin oxidoreductase, delta subunit</fullName>
    </submittedName>
</protein>
<reference evidence="5 6" key="1">
    <citation type="submission" date="2016-11" db="EMBL/GenBank/DDBJ databases">
        <authorList>
            <person name="Jaros S."/>
            <person name="Januszkiewicz K."/>
            <person name="Wedrychowicz H."/>
        </authorList>
    </citation>
    <scope>NUCLEOTIDE SEQUENCE [LARGE SCALE GENOMIC DNA]</scope>
    <source>
        <strain evidence="5 6">DSM 17459</strain>
    </source>
</reference>
<keyword evidence="2" id="KW-0408">Iron</keyword>
<evidence type="ECO:0000256" key="2">
    <source>
        <dbReference type="ARBA" id="ARBA00023004"/>
    </source>
</evidence>
<keyword evidence="1" id="KW-0479">Metal-binding</keyword>
<dbReference type="GO" id="GO:0046872">
    <property type="term" value="F:metal ion binding"/>
    <property type="evidence" value="ECO:0007669"/>
    <property type="project" value="UniProtKB-KW"/>
</dbReference>
<evidence type="ECO:0000256" key="3">
    <source>
        <dbReference type="ARBA" id="ARBA00023014"/>
    </source>
</evidence>
<dbReference type="Pfam" id="PF12838">
    <property type="entry name" value="Fer4_7"/>
    <property type="match status" value="1"/>
</dbReference>
<dbReference type="InterPro" id="IPR017900">
    <property type="entry name" value="4Fe4S_Fe_S_CS"/>
</dbReference>
<dbReference type="AlphaFoldDB" id="A0A1M5AED9"/>
<dbReference type="InterPro" id="IPR017896">
    <property type="entry name" value="4Fe4S_Fe-S-bd"/>
</dbReference>
<dbReference type="PANTHER" id="PTHR43122">
    <property type="entry name" value="FERREDOXIN SUBUNIT OF PYRUVATE:FLAVODOXIN OXIDOREDUCTASE-RELATED"/>
    <property type="match status" value="1"/>
</dbReference>
<dbReference type="OrthoDB" id="9804603at2"/>
<keyword evidence="6" id="KW-1185">Reference proteome</keyword>
<dbReference type="STRING" id="1122155.SAMN02745158_03155"/>
<dbReference type="PROSITE" id="PS51379">
    <property type="entry name" value="4FE4S_FER_2"/>
    <property type="match status" value="2"/>
</dbReference>
<evidence type="ECO:0000259" key="4">
    <source>
        <dbReference type="PROSITE" id="PS51379"/>
    </source>
</evidence>
<gene>
    <name evidence="5" type="ORF">SAMN02745158_03155</name>
</gene>
<proteinExistence type="predicted"/>
<organism evidence="5 6">
    <name type="scientific">Lactonifactor longoviformis DSM 17459</name>
    <dbReference type="NCBI Taxonomy" id="1122155"/>
    <lineage>
        <taxon>Bacteria</taxon>
        <taxon>Bacillati</taxon>
        <taxon>Bacillota</taxon>
        <taxon>Clostridia</taxon>
        <taxon>Eubacteriales</taxon>
        <taxon>Clostridiaceae</taxon>
        <taxon>Lactonifactor</taxon>
    </lineage>
</organism>
<dbReference type="SUPFAM" id="SSF54862">
    <property type="entry name" value="4Fe-4S ferredoxins"/>
    <property type="match status" value="1"/>
</dbReference>
<evidence type="ECO:0000313" key="6">
    <source>
        <dbReference type="Proteomes" id="UP000184245"/>
    </source>
</evidence>
<evidence type="ECO:0000256" key="1">
    <source>
        <dbReference type="ARBA" id="ARBA00022723"/>
    </source>
</evidence>
<dbReference type="PROSITE" id="PS00198">
    <property type="entry name" value="4FE4S_FER_1"/>
    <property type="match status" value="2"/>
</dbReference>
<name>A0A1M5AED9_9CLOT</name>
<dbReference type="Proteomes" id="UP000184245">
    <property type="component" value="Unassembled WGS sequence"/>
</dbReference>
<evidence type="ECO:0000313" key="5">
    <source>
        <dbReference type="EMBL" id="SHF28262.1"/>
    </source>
</evidence>
<feature type="domain" description="4Fe-4S ferredoxin-type" evidence="4">
    <location>
        <begin position="2"/>
        <end position="31"/>
    </location>
</feature>
<dbReference type="Gene3D" id="3.30.70.20">
    <property type="match status" value="1"/>
</dbReference>
<dbReference type="GO" id="GO:0051536">
    <property type="term" value="F:iron-sulfur cluster binding"/>
    <property type="evidence" value="ECO:0007669"/>
    <property type="project" value="UniProtKB-KW"/>
</dbReference>
<feature type="domain" description="4Fe-4S ferredoxin-type" evidence="4">
    <location>
        <begin position="40"/>
        <end position="69"/>
    </location>
</feature>
<keyword evidence="3" id="KW-0411">Iron-sulfur</keyword>
<dbReference type="RefSeq" id="WP_072853456.1">
    <property type="nucleotide sequence ID" value="NZ_FQVI01000019.1"/>
</dbReference>